<dbReference type="InterPro" id="IPR013197">
    <property type="entry name" value="RNA_pol_III_RPC82-rel_HTH"/>
</dbReference>
<feature type="compositionally biased region" description="Acidic residues" evidence="10">
    <location>
        <begin position="324"/>
        <end position="338"/>
    </location>
</feature>
<feature type="domain" description="RNA polymerase III subunit RPC82-related helix-turn-helix" evidence="12">
    <location>
        <begin position="9"/>
        <end position="69"/>
    </location>
</feature>
<evidence type="ECO:0000256" key="4">
    <source>
        <dbReference type="ARBA" id="ARBA00016689"/>
    </source>
</evidence>
<feature type="region of interest" description="Disordered" evidence="10">
    <location>
        <begin position="428"/>
        <end position="491"/>
    </location>
</feature>
<reference evidence="14" key="2">
    <citation type="journal article" date="2023" name="IMA Fungus">
        <title>Comparative genomic study of the Penicillium genus elucidates a diverse pangenome and 15 lateral gene transfer events.</title>
        <authorList>
            <person name="Petersen C."/>
            <person name="Sorensen T."/>
            <person name="Nielsen M.R."/>
            <person name="Sondergaard T.E."/>
            <person name="Sorensen J.L."/>
            <person name="Fitzpatrick D.A."/>
            <person name="Frisvad J.C."/>
            <person name="Nielsen K.L."/>
        </authorList>
    </citation>
    <scope>NUCLEOTIDE SEQUENCE</scope>
    <source>
        <strain evidence="14">IBT 30728</strain>
    </source>
</reference>
<evidence type="ECO:0000256" key="7">
    <source>
        <dbReference type="ARBA" id="ARBA00023242"/>
    </source>
</evidence>
<evidence type="ECO:0000313" key="14">
    <source>
        <dbReference type="EMBL" id="KAJ5495587.1"/>
    </source>
</evidence>
<evidence type="ECO:0000259" key="12">
    <source>
        <dbReference type="Pfam" id="PF08221"/>
    </source>
</evidence>
<keyword evidence="6 9" id="KW-0804">Transcription</keyword>
<name>A0A9W9XM64_9EURO</name>
<comment type="subcellular location">
    <subcellularLocation>
        <location evidence="1 9">Nucleus</location>
    </subcellularLocation>
</comment>
<feature type="domain" description="DNA-directed RNA polymerase III subunit RPC3 winged-helix" evidence="13">
    <location>
        <begin position="544"/>
        <end position="619"/>
    </location>
</feature>
<dbReference type="RefSeq" id="XP_056794600.1">
    <property type="nucleotide sequence ID" value="XM_056930307.1"/>
</dbReference>
<dbReference type="InterPro" id="IPR008806">
    <property type="entry name" value="RNA_pol_III_Rpc82_C"/>
</dbReference>
<evidence type="ECO:0000256" key="6">
    <source>
        <dbReference type="ARBA" id="ARBA00023163"/>
    </source>
</evidence>
<dbReference type="PANTHER" id="PTHR12949:SF0">
    <property type="entry name" value="DNA-DIRECTED RNA POLYMERASE III SUBUNIT RPC3"/>
    <property type="match status" value="1"/>
</dbReference>
<gene>
    <name evidence="14" type="ORF">N7539_000703</name>
</gene>
<dbReference type="InterPro" id="IPR036388">
    <property type="entry name" value="WH-like_DNA-bd_sf"/>
</dbReference>
<keyword evidence="5 9" id="KW-0240">DNA-directed RNA polymerase</keyword>
<feature type="domain" description="RNA polymerase III Rpc82 C -terminal" evidence="11">
    <location>
        <begin position="215"/>
        <end position="534"/>
    </location>
</feature>
<dbReference type="GO" id="GO:0006351">
    <property type="term" value="P:DNA-templated transcription"/>
    <property type="evidence" value="ECO:0007669"/>
    <property type="project" value="InterPro"/>
</dbReference>
<evidence type="ECO:0000256" key="5">
    <source>
        <dbReference type="ARBA" id="ARBA00022478"/>
    </source>
</evidence>
<dbReference type="Pfam" id="PF08221">
    <property type="entry name" value="HTH_9"/>
    <property type="match status" value="1"/>
</dbReference>
<proteinExistence type="inferred from homology"/>
<evidence type="ECO:0000313" key="15">
    <source>
        <dbReference type="Proteomes" id="UP001148312"/>
    </source>
</evidence>
<accession>A0A9W9XM64</accession>
<dbReference type="Pfam" id="PF05645">
    <property type="entry name" value="RNA_pol_Rpc82"/>
    <property type="match status" value="1"/>
</dbReference>
<dbReference type="InterPro" id="IPR039748">
    <property type="entry name" value="RPC3"/>
</dbReference>
<feature type="region of interest" description="Disordered" evidence="10">
    <location>
        <begin position="151"/>
        <end position="182"/>
    </location>
</feature>
<evidence type="ECO:0000256" key="1">
    <source>
        <dbReference type="ARBA" id="ARBA00004123"/>
    </source>
</evidence>
<sequence>MMMSQYAAELCALLIEDQFGDLFARIFTTLQRYERLPLPRIKFYSRLTDRQLQHGLAAMIQHHLVFHFTSLEDGHTYYAANPHAAYYLVRSGKILQLVESRLGEYAARVMETIMYLGHAPIKHLETLPELRYLKTGTSGGADTTVKMEATPADADQEQVQEDGNEFEQELDQKPVPEEEEQQDVAFDAEVAETNGANGDHAADVGDNRPAPLNSTLKALASHGYILRVKDAHFQSPEDNYIEAHKAAANRSDIKILKGKRLTEELANKTDEIMRERTEGDLSEAWMVNGLPRGLKRKSAGGLGDSEASNKRHTGENGINGDHGYDDDENDWSEDEDGFDSSPMEPGLVVRVNYNKFDVALRNARFVEMAEANAPPVTAEIYETFLRRVEYSTKKCRDVTDIPREGEEGEQFSIPIETYKIVSDLDPDLELSSCMGPSKPPTSSSSSSTTTSNTLNRRGKRPLENGHGNGINGDHYDDNDDDNDQFNDNVDGADNEVSRAYQVNQHLSLLEQAPNNLVSQVNLSGVVKWRIGFRGLARKLRHLEIERLVEMRYGDVALRVLRVLHAKGKLDEKRLQEISLLPFKDLRQTLSSMQTGGFVDLQEVPKDAQRQPSKTIFLWYFDPDRVSSTLLEDTYKAMSRTLQRIKFERAQRRDFLEKTERSDIKGNEERWLSEGELEQLRRWRATEALLLGVVARLDDMVAVFRDF</sequence>
<dbReference type="GeneID" id="81620556"/>
<organism evidence="14 15">
    <name type="scientific">Penicillium diatomitis</name>
    <dbReference type="NCBI Taxonomy" id="2819901"/>
    <lineage>
        <taxon>Eukaryota</taxon>
        <taxon>Fungi</taxon>
        <taxon>Dikarya</taxon>
        <taxon>Ascomycota</taxon>
        <taxon>Pezizomycotina</taxon>
        <taxon>Eurotiomycetes</taxon>
        <taxon>Eurotiomycetidae</taxon>
        <taxon>Eurotiales</taxon>
        <taxon>Aspergillaceae</taxon>
        <taxon>Penicillium</taxon>
    </lineage>
</organism>
<dbReference type="GO" id="GO:0005666">
    <property type="term" value="C:RNA polymerase III complex"/>
    <property type="evidence" value="ECO:0007669"/>
    <property type="project" value="UniProtKB-UniRule"/>
</dbReference>
<comment type="subunit">
    <text evidence="3 9">Component of the RNA polymerase III (Pol III) complex consisting of 17 subunits.</text>
</comment>
<evidence type="ECO:0000256" key="3">
    <source>
        <dbReference type="ARBA" id="ARBA00011206"/>
    </source>
</evidence>
<feature type="compositionally biased region" description="Acidic residues" evidence="10">
    <location>
        <begin position="154"/>
        <end position="169"/>
    </location>
</feature>
<evidence type="ECO:0000259" key="13">
    <source>
        <dbReference type="Pfam" id="PF22536"/>
    </source>
</evidence>
<dbReference type="InterPro" id="IPR055207">
    <property type="entry name" value="POLR3C_WHD"/>
</dbReference>
<evidence type="ECO:0000259" key="11">
    <source>
        <dbReference type="Pfam" id="PF05645"/>
    </source>
</evidence>
<evidence type="ECO:0000256" key="8">
    <source>
        <dbReference type="ARBA" id="ARBA00025127"/>
    </source>
</evidence>
<dbReference type="EMBL" id="JAPWDQ010000001">
    <property type="protein sequence ID" value="KAJ5495587.1"/>
    <property type="molecule type" value="Genomic_DNA"/>
</dbReference>
<comment type="caution">
    <text evidence="14">The sequence shown here is derived from an EMBL/GenBank/DDBJ whole genome shotgun (WGS) entry which is preliminary data.</text>
</comment>
<feature type="region of interest" description="Disordered" evidence="10">
    <location>
        <begin position="295"/>
        <end position="342"/>
    </location>
</feature>
<dbReference type="GO" id="GO:0003697">
    <property type="term" value="F:single-stranded DNA binding"/>
    <property type="evidence" value="ECO:0007669"/>
    <property type="project" value="UniProtKB-UniRule"/>
</dbReference>
<feature type="compositionally biased region" description="Low complexity" evidence="10">
    <location>
        <begin position="441"/>
        <end position="451"/>
    </location>
</feature>
<dbReference type="PANTHER" id="PTHR12949">
    <property type="entry name" value="RNA POLYMERASE III DNA DIRECTED -RELATED"/>
    <property type="match status" value="1"/>
</dbReference>
<dbReference type="Proteomes" id="UP001148312">
    <property type="component" value="Unassembled WGS sequence"/>
</dbReference>
<comment type="similarity">
    <text evidence="2 9">Belongs to the RNA polymerase beta chain family.</text>
</comment>
<evidence type="ECO:0000256" key="10">
    <source>
        <dbReference type="SAM" id="MobiDB-lite"/>
    </source>
</evidence>
<keyword evidence="7 9" id="KW-0539">Nucleus</keyword>
<keyword evidence="15" id="KW-1185">Reference proteome</keyword>
<evidence type="ECO:0000256" key="9">
    <source>
        <dbReference type="RuleBase" id="RU367076"/>
    </source>
</evidence>
<dbReference type="Gene3D" id="1.10.10.10">
    <property type="entry name" value="Winged helix-like DNA-binding domain superfamily/Winged helix DNA-binding domain"/>
    <property type="match status" value="2"/>
</dbReference>
<protein>
    <recommendedName>
        <fullName evidence="4 9">DNA-directed RNA polymerase III subunit RPC3</fullName>
        <shortName evidence="9">RNA polymerase III subunit C3</shortName>
    </recommendedName>
</protein>
<comment type="function">
    <text evidence="8 9">DNA-dependent RNA polymerase catalyzes the transcription of DNA into RNA using the four ribonucleoside triphosphates as substrates. Specific core component of RNA polymerase III which synthesizes small RNAs, such as 5S rRNA and tRNAs.</text>
</comment>
<evidence type="ECO:0000256" key="2">
    <source>
        <dbReference type="ARBA" id="ARBA00006835"/>
    </source>
</evidence>
<dbReference type="Pfam" id="PF22536">
    <property type="entry name" value="WHD_POLR3C"/>
    <property type="match status" value="1"/>
</dbReference>
<reference evidence="14" key="1">
    <citation type="submission" date="2022-12" db="EMBL/GenBank/DDBJ databases">
        <authorList>
            <person name="Petersen C."/>
        </authorList>
    </citation>
    <scope>NUCLEOTIDE SEQUENCE</scope>
    <source>
        <strain evidence="14">IBT 30728</strain>
    </source>
</reference>
<dbReference type="AlphaFoldDB" id="A0A9W9XM64"/>